<evidence type="ECO:0000313" key="4">
    <source>
        <dbReference type="EnsemblPlants" id="OGLUM12G02310.1"/>
    </source>
</evidence>
<accession>A0A0E0BNF5</accession>
<keyword evidence="2" id="KW-0812">Transmembrane</keyword>
<sequence>MPSFPPPGGVTVCEINRDLVVADALSDDRAKEAYGDVLGMVFSPIPFHLDALVANHEPPAVNESEIVPRTSLAESFKQMLFPSSDGQDHLHRPFFSSRADGEGLRRKPTPPLSSPSPSSSTPATASPPSSSPGPGANKTSPPARGVAMPSFPPPGGVTVCEINRDLVVADALSDDRAKDAYGDVLGMVFSPIPFQPDAIVATHEPPAVTEAAEPAEVVPRTSLASTIAESFKQMLFPSCDPNLLQEIDTQKVSWNPHKHCLAFVSGKNQVTVHDFEEPDNKESYILTSDHQKDVKAVEWRPNSGKVIAVGCKGGICLWSASYPGNVASVKSGVTSSSFGAFPRGSGGQWILVDILRGSSAELPIIHNLGCFSRVGNAYKTWINDGTFHLWETNTWTSEPWSSSNGYVSGANWDPEGRTALLSFSNSTTLGSIHFSSKPPSLDAHLLPVELPEISSLIVSRGIDKLAWDSSGERLALSFKDGNEMYHGLVAVYDVRRSPLVSVSLVAGAVAGVVHIPSYFVLIDSLRGVRKARWVKR</sequence>
<dbReference type="STRING" id="40148.A0A0E0BNF5"/>
<evidence type="ECO:0000259" key="3">
    <source>
        <dbReference type="Pfam" id="PF12894"/>
    </source>
</evidence>
<organism evidence="4">
    <name type="scientific">Oryza glumipatula</name>
    <dbReference type="NCBI Taxonomy" id="40148"/>
    <lineage>
        <taxon>Eukaryota</taxon>
        <taxon>Viridiplantae</taxon>
        <taxon>Streptophyta</taxon>
        <taxon>Embryophyta</taxon>
        <taxon>Tracheophyta</taxon>
        <taxon>Spermatophyta</taxon>
        <taxon>Magnoliopsida</taxon>
        <taxon>Liliopsida</taxon>
        <taxon>Poales</taxon>
        <taxon>Poaceae</taxon>
        <taxon>BOP clade</taxon>
        <taxon>Oryzoideae</taxon>
        <taxon>Oryzeae</taxon>
        <taxon>Oryzinae</taxon>
        <taxon>Oryza</taxon>
    </lineage>
</organism>
<dbReference type="InterPro" id="IPR015943">
    <property type="entry name" value="WD40/YVTN_repeat-like_dom_sf"/>
</dbReference>
<dbReference type="AlphaFoldDB" id="A0A0E0BNF5"/>
<dbReference type="SUPFAM" id="SSF82171">
    <property type="entry name" value="DPP6 N-terminal domain-like"/>
    <property type="match status" value="1"/>
</dbReference>
<dbReference type="SMART" id="SM00320">
    <property type="entry name" value="WD40"/>
    <property type="match status" value="2"/>
</dbReference>
<evidence type="ECO:0000256" key="2">
    <source>
        <dbReference type="SAM" id="Phobius"/>
    </source>
</evidence>
<reference evidence="4" key="2">
    <citation type="submission" date="2018-05" db="EMBL/GenBank/DDBJ databases">
        <title>OgluRS3 (Oryza glumaepatula Reference Sequence Version 3).</title>
        <authorList>
            <person name="Zhang J."/>
            <person name="Kudrna D."/>
            <person name="Lee S."/>
            <person name="Talag J."/>
            <person name="Welchert J."/>
            <person name="Wing R.A."/>
        </authorList>
    </citation>
    <scope>NUCLEOTIDE SEQUENCE [LARGE SCALE GENOMIC DNA]</scope>
</reference>
<feature type="domain" description="Anaphase-promoting complex subunit 4-like WD40" evidence="3">
    <location>
        <begin position="252"/>
        <end position="327"/>
    </location>
</feature>
<dbReference type="Gramene" id="OGLUM12G02310.1">
    <property type="protein sequence ID" value="OGLUM12G02310.1"/>
    <property type="gene ID" value="OGLUM12G02310"/>
</dbReference>
<evidence type="ECO:0000313" key="5">
    <source>
        <dbReference type="Proteomes" id="UP000026961"/>
    </source>
</evidence>
<dbReference type="Proteomes" id="UP000026961">
    <property type="component" value="Chromosome 12"/>
</dbReference>
<name>A0A0E0BNF5_9ORYZ</name>
<reference evidence="4" key="1">
    <citation type="submission" date="2015-04" db="UniProtKB">
        <authorList>
            <consortium name="EnsemblPlants"/>
        </authorList>
    </citation>
    <scope>IDENTIFICATION</scope>
</reference>
<dbReference type="FunFam" id="2.130.10.10:FF:000922">
    <property type="entry name" value="Os11g0132700 protein"/>
    <property type="match status" value="1"/>
</dbReference>
<dbReference type="PANTHER" id="PTHR14494:SF0">
    <property type="entry name" value="ALADIN"/>
    <property type="match status" value="1"/>
</dbReference>
<feature type="region of interest" description="Disordered" evidence="1">
    <location>
        <begin position="83"/>
        <end position="152"/>
    </location>
</feature>
<feature type="compositionally biased region" description="Low complexity" evidence="1">
    <location>
        <begin position="115"/>
        <end position="136"/>
    </location>
</feature>
<keyword evidence="2" id="KW-1133">Transmembrane helix</keyword>
<feature type="transmembrane region" description="Helical" evidence="2">
    <location>
        <begin position="499"/>
        <end position="522"/>
    </location>
</feature>
<evidence type="ECO:0000256" key="1">
    <source>
        <dbReference type="SAM" id="MobiDB-lite"/>
    </source>
</evidence>
<dbReference type="Gene3D" id="2.130.10.10">
    <property type="entry name" value="YVTN repeat-like/Quinoprotein amine dehydrogenase"/>
    <property type="match status" value="1"/>
</dbReference>
<dbReference type="HOGENOM" id="CLU_027691_2_2_1"/>
<dbReference type="InterPro" id="IPR024977">
    <property type="entry name" value="Apc4-like_WD40_dom"/>
</dbReference>
<keyword evidence="5" id="KW-1185">Reference proteome</keyword>
<dbReference type="PANTHER" id="PTHR14494">
    <property type="entry name" value="ALADIN/ADRACALIN/AAAS"/>
    <property type="match status" value="1"/>
</dbReference>
<dbReference type="EnsemblPlants" id="OGLUM12G02310.1">
    <property type="protein sequence ID" value="OGLUM12G02310.1"/>
    <property type="gene ID" value="OGLUM12G02310"/>
</dbReference>
<keyword evidence="2" id="KW-0472">Membrane</keyword>
<protein>
    <recommendedName>
        <fullName evidence="3">Anaphase-promoting complex subunit 4-like WD40 domain-containing protein</fullName>
    </recommendedName>
</protein>
<dbReference type="InterPro" id="IPR001680">
    <property type="entry name" value="WD40_rpt"/>
</dbReference>
<dbReference type="eggNOG" id="KOG2139">
    <property type="taxonomic scope" value="Eukaryota"/>
</dbReference>
<dbReference type="GO" id="GO:0005643">
    <property type="term" value="C:nuclear pore"/>
    <property type="evidence" value="ECO:0007669"/>
    <property type="project" value="TreeGrafter"/>
</dbReference>
<dbReference type="InterPro" id="IPR045139">
    <property type="entry name" value="Aladin"/>
</dbReference>
<proteinExistence type="predicted"/>
<dbReference type="Pfam" id="PF12894">
    <property type="entry name" value="ANAPC4_WD40"/>
    <property type="match status" value="1"/>
</dbReference>
<dbReference type="GO" id="GO:0006913">
    <property type="term" value="P:nucleocytoplasmic transport"/>
    <property type="evidence" value="ECO:0007669"/>
    <property type="project" value="TreeGrafter"/>
</dbReference>